<dbReference type="InterPro" id="IPR052366">
    <property type="entry name" value="GTP_Pyrophosphokinase"/>
</dbReference>
<dbReference type="Pfam" id="PF04607">
    <property type="entry name" value="RelA_SpoT"/>
    <property type="match status" value="1"/>
</dbReference>
<evidence type="ECO:0000313" key="3">
    <source>
        <dbReference type="EMBL" id="MDC3421635.1"/>
    </source>
</evidence>
<dbReference type="GO" id="GO:0015969">
    <property type="term" value="P:guanosine tetraphosphate metabolic process"/>
    <property type="evidence" value="ECO:0007669"/>
    <property type="project" value="InterPro"/>
</dbReference>
<dbReference type="SUPFAM" id="SSF81301">
    <property type="entry name" value="Nucleotidyltransferase"/>
    <property type="match status" value="1"/>
</dbReference>
<comment type="caution">
    <text evidence="3">The sequence shown here is derived from an EMBL/GenBank/DDBJ whole genome shotgun (WGS) entry which is preliminary data.</text>
</comment>
<protein>
    <submittedName>
        <fullName evidence="3">GTP pyrophosphokinase family protein</fullName>
    </submittedName>
</protein>
<dbReference type="Gene3D" id="1.10.287.860">
    <property type="entry name" value="Nucleotidyltransferase"/>
    <property type="match status" value="1"/>
</dbReference>
<dbReference type="SMART" id="SM00954">
    <property type="entry name" value="RelA_SpoT"/>
    <property type="match status" value="1"/>
</dbReference>
<sequence length="214" mass="25099">MDVFQDKFNHWKNGLLMYKFALDEINTKLNILNEEFQFIHNHNPIEHIKSRIKDPSSIMNKLNRKGLSVTLENARSYVLDIAGVRVTCSFVRDIYKIHEMIASQDDINVIQTKDYIKNPKENGYRSLHMILEVPVFLANRTEYVPVEIQIRTIAMDTWASLEHKIFYKFDQDIPEKLKKELKLAADTVTALDDKMEYINTEVDKIKYTSKVSNV</sequence>
<evidence type="ECO:0000259" key="2">
    <source>
        <dbReference type="SMART" id="SM00954"/>
    </source>
</evidence>
<evidence type="ECO:0000313" key="4">
    <source>
        <dbReference type="Proteomes" id="UP001145072"/>
    </source>
</evidence>
<dbReference type="RefSeq" id="WP_259870950.1">
    <property type="nucleotide sequence ID" value="NZ_JAMQJZ010000012.1"/>
</dbReference>
<dbReference type="PANTHER" id="PTHR47837:SF2">
    <property type="entry name" value="GTP PYROPHOSPHOKINASE YWAC"/>
    <property type="match status" value="1"/>
</dbReference>
<dbReference type="PANTHER" id="PTHR47837">
    <property type="entry name" value="GTP PYROPHOSPHOKINASE YJBM"/>
    <property type="match status" value="1"/>
</dbReference>
<comment type="pathway">
    <text evidence="1">Purine metabolism; ppGpp biosynthesis; ppGpp from GTP: step 1/2.</text>
</comment>
<keyword evidence="4" id="KW-1185">Reference proteome</keyword>
<gene>
    <name evidence="3" type="ORF">NC661_14775</name>
</gene>
<accession>A0A9X3WMN7</accession>
<dbReference type="CDD" id="cd05399">
    <property type="entry name" value="NT_Rel-Spo_like"/>
    <property type="match status" value="1"/>
</dbReference>
<dbReference type="Proteomes" id="UP001145072">
    <property type="component" value="Unassembled WGS sequence"/>
</dbReference>
<feature type="domain" description="RelA/SpoT" evidence="2">
    <location>
        <begin position="50"/>
        <end position="173"/>
    </location>
</feature>
<dbReference type="InterPro" id="IPR043519">
    <property type="entry name" value="NT_sf"/>
</dbReference>
<name>A0A9X3WMN7_9BACI</name>
<reference evidence="3" key="1">
    <citation type="submission" date="2022-06" db="EMBL/GenBank/DDBJ databases">
        <title>Aquibacillus sp. a new bacterium isolated from soil saline samples.</title>
        <authorList>
            <person name="Galisteo C."/>
            <person name="De La Haba R."/>
            <person name="Sanchez-Porro C."/>
            <person name="Ventosa A."/>
        </authorList>
    </citation>
    <scope>NUCLEOTIDE SEQUENCE</scope>
    <source>
        <strain evidence="3">JCM 12387</strain>
    </source>
</reference>
<dbReference type="InterPro" id="IPR007685">
    <property type="entry name" value="RelA_SpoT"/>
</dbReference>
<dbReference type="Gene3D" id="3.30.460.10">
    <property type="entry name" value="Beta Polymerase, domain 2"/>
    <property type="match status" value="1"/>
</dbReference>
<dbReference type="EMBL" id="JAMQJZ010000012">
    <property type="protein sequence ID" value="MDC3421635.1"/>
    <property type="molecule type" value="Genomic_DNA"/>
</dbReference>
<organism evidence="3 4">
    <name type="scientific">Aquibacillus koreensis</name>
    <dbReference type="NCBI Taxonomy" id="279446"/>
    <lineage>
        <taxon>Bacteria</taxon>
        <taxon>Bacillati</taxon>
        <taxon>Bacillota</taxon>
        <taxon>Bacilli</taxon>
        <taxon>Bacillales</taxon>
        <taxon>Bacillaceae</taxon>
        <taxon>Aquibacillus</taxon>
    </lineage>
</organism>
<evidence type="ECO:0000256" key="1">
    <source>
        <dbReference type="ARBA" id="ARBA00004976"/>
    </source>
</evidence>
<proteinExistence type="predicted"/>
<dbReference type="AlphaFoldDB" id="A0A9X3WMN7"/>